<sequence length="163" mass="18637">MRFMLGHHSVKFSKVEFCLITGLHFGAISDMTMYDSVENDIHEQHFPGIDEVDREQLRVVLSLGIFEQPYSAVRLYLIYILNWILIGVDERVKFPVWLFWLVEDLDAFLCGAHVYSSLYNEKDRLEIQKPYPYQASAGAISETEGSDLEGEGGRPSETEGSEP</sequence>
<evidence type="ECO:0000256" key="1">
    <source>
        <dbReference type="SAM" id="MobiDB-lite"/>
    </source>
</evidence>
<dbReference type="Proteomes" id="UP001280121">
    <property type="component" value="Unassembled WGS sequence"/>
</dbReference>
<evidence type="ECO:0000259" key="2">
    <source>
        <dbReference type="Pfam" id="PF09331"/>
    </source>
</evidence>
<protein>
    <recommendedName>
        <fullName evidence="2">DUF1985 domain-containing protein</fullName>
    </recommendedName>
</protein>
<dbReference type="InterPro" id="IPR015410">
    <property type="entry name" value="DUF1985"/>
</dbReference>
<feature type="region of interest" description="Disordered" evidence="1">
    <location>
        <begin position="137"/>
        <end position="163"/>
    </location>
</feature>
<feature type="domain" description="DUF1985" evidence="2">
    <location>
        <begin position="3"/>
        <end position="108"/>
    </location>
</feature>
<dbReference type="Pfam" id="PF09331">
    <property type="entry name" value="DUF1985"/>
    <property type="match status" value="1"/>
</dbReference>
<dbReference type="EMBL" id="JANJYI010000006">
    <property type="protein sequence ID" value="KAK2646188.1"/>
    <property type="molecule type" value="Genomic_DNA"/>
</dbReference>
<proteinExistence type="predicted"/>
<organism evidence="3 4">
    <name type="scientific">Dipteronia dyeriana</name>
    <dbReference type="NCBI Taxonomy" id="168575"/>
    <lineage>
        <taxon>Eukaryota</taxon>
        <taxon>Viridiplantae</taxon>
        <taxon>Streptophyta</taxon>
        <taxon>Embryophyta</taxon>
        <taxon>Tracheophyta</taxon>
        <taxon>Spermatophyta</taxon>
        <taxon>Magnoliopsida</taxon>
        <taxon>eudicotyledons</taxon>
        <taxon>Gunneridae</taxon>
        <taxon>Pentapetalae</taxon>
        <taxon>rosids</taxon>
        <taxon>malvids</taxon>
        <taxon>Sapindales</taxon>
        <taxon>Sapindaceae</taxon>
        <taxon>Hippocastanoideae</taxon>
        <taxon>Acereae</taxon>
        <taxon>Dipteronia</taxon>
    </lineage>
</organism>
<dbReference type="PANTHER" id="PTHR48449:SF1">
    <property type="entry name" value="DUF1985 DOMAIN-CONTAINING PROTEIN"/>
    <property type="match status" value="1"/>
</dbReference>
<accession>A0AAD9WXH5</accession>
<name>A0AAD9WXH5_9ROSI</name>
<reference evidence="3" key="1">
    <citation type="journal article" date="2023" name="Plant J.">
        <title>Genome sequences and population genomics provide insights into the demographic history, inbreeding, and mutation load of two 'living fossil' tree species of Dipteronia.</title>
        <authorList>
            <person name="Feng Y."/>
            <person name="Comes H.P."/>
            <person name="Chen J."/>
            <person name="Zhu S."/>
            <person name="Lu R."/>
            <person name="Zhang X."/>
            <person name="Li P."/>
            <person name="Qiu J."/>
            <person name="Olsen K.M."/>
            <person name="Qiu Y."/>
        </authorList>
    </citation>
    <scope>NUCLEOTIDE SEQUENCE</scope>
    <source>
        <strain evidence="3">KIB01</strain>
    </source>
</reference>
<comment type="caution">
    <text evidence="3">The sequence shown here is derived from an EMBL/GenBank/DDBJ whole genome shotgun (WGS) entry which is preliminary data.</text>
</comment>
<dbReference type="AlphaFoldDB" id="A0AAD9WXH5"/>
<evidence type="ECO:0000313" key="4">
    <source>
        <dbReference type="Proteomes" id="UP001280121"/>
    </source>
</evidence>
<evidence type="ECO:0000313" key="3">
    <source>
        <dbReference type="EMBL" id="KAK2646188.1"/>
    </source>
</evidence>
<dbReference type="PANTHER" id="PTHR48449">
    <property type="entry name" value="DUF1985 DOMAIN-CONTAINING PROTEIN"/>
    <property type="match status" value="1"/>
</dbReference>
<gene>
    <name evidence="3" type="ORF">Ddye_021383</name>
</gene>
<keyword evidence="4" id="KW-1185">Reference proteome</keyword>